<organism evidence="6 7">
    <name type="scientific">Cercospora zeae-maydis SCOH1-5</name>
    <dbReference type="NCBI Taxonomy" id="717836"/>
    <lineage>
        <taxon>Eukaryota</taxon>
        <taxon>Fungi</taxon>
        <taxon>Dikarya</taxon>
        <taxon>Ascomycota</taxon>
        <taxon>Pezizomycotina</taxon>
        <taxon>Dothideomycetes</taxon>
        <taxon>Dothideomycetidae</taxon>
        <taxon>Mycosphaerellales</taxon>
        <taxon>Mycosphaerellaceae</taxon>
        <taxon>Cercospora</taxon>
    </lineage>
</organism>
<comment type="similarity">
    <text evidence="1">Belongs to the ATP-dependent AMP-binding enzyme family.</text>
</comment>
<evidence type="ECO:0000256" key="3">
    <source>
        <dbReference type="SAM" id="SignalP"/>
    </source>
</evidence>
<reference evidence="6" key="1">
    <citation type="journal article" date="2020" name="Stud. Mycol.">
        <title>101 Dothideomycetes genomes: a test case for predicting lifestyles and emergence of pathogens.</title>
        <authorList>
            <person name="Haridas S."/>
            <person name="Albert R."/>
            <person name="Binder M."/>
            <person name="Bloem J."/>
            <person name="Labutti K."/>
            <person name="Salamov A."/>
            <person name="Andreopoulos B."/>
            <person name="Baker S."/>
            <person name="Barry K."/>
            <person name="Bills G."/>
            <person name="Bluhm B."/>
            <person name="Cannon C."/>
            <person name="Castanera R."/>
            <person name="Culley D."/>
            <person name="Daum C."/>
            <person name="Ezra D."/>
            <person name="Gonzalez J."/>
            <person name="Henrissat B."/>
            <person name="Kuo A."/>
            <person name="Liang C."/>
            <person name="Lipzen A."/>
            <person name="Lutzoni F."/>
            <person name="Magnuson J."/>
            <person name="Mondo S."/>
            <person name="Nolan M."/>
            <person name="Ohm R."/>
            <person name="Pangilinan J."/>
            <person name="Park H.-J."/>
            <person name="Ramirez L."/>
            <person name="Alfaro M."/>
            <person name="Sun H."/>
            <person name="Tritt A."/>
            <person name="Yoshinaga Y."/>
            <person name="Zwiers L.-H."/>
            <person name="Turgeon B."/>
            <person name="Goodwin S."/>
            <person name="Spatafora J."/>
            <person name="Crous P."/>
            <person name="Grigoriev I."/>
        </authorList>
    </citation>
    <scope>NUCLEOTIDE SEQUENCE</scope>
    <source>
        <strain evidence="6">SCOH1-5</strain>
    </source>
</reference>
<evidence type="ECO:0000259" key="4">
    <source>
        <dbReference type="Pfam" id="PF00501"/>
    </source>
</evidence>
<dbReference type="PANTHER" id="PTHR43201:SF5">
    <property type="entry name" value="MEDIUM-CHAIN ACYL-COA LIGASE ACSF2, MITOCHONDRIAL"/>
    <property type="match status" value="1"/>
</dbReference>
<proteinExistence type="inferred from homology"/>
<keyword evidence="7" id="KW-1185">Reference proteome</keyword>
<dbReference type="InterPro" id="IPR025110">
    <property type="entry name" value="AMP-bd_C"/>
</dbReference>
<evidence type="ECO:0000256" key="2">
    <source>
        <dbReference type="ARBA" id="ARBA00022598"/>
    </source>
</evidence>
<dbReference type="Gene3D" id="3.40.50.12780">
    <property type="entry name" value="N-terminal domain of ligase-like"/>
    <property type="match status" value="1"/>
</dbReference>
<gene>
    <name evidence="6" type="ORF">CERZMDRAFT_17344</name>
</gene>
<accession>A0A6A6F055</accession>
<dbReference type="AlphaFoldDB" id="A0A6A6F055"/>
<dbReference type="Gene3D" id="3.30.300.30">
    <property type="match status" value="1"/>
</dbReference>
<name>A0A6A6F055_9PEZI</name>
<dbReference type="InterPro" id="IPR020845">
    <property type="entry name" value="AMP-binding_CS"/>
</dbReference>
<evidence type="ECO:0008006" key="8">
    <source>
        <dbReference type="Google" id="ProtNLM"/>
    </source>
</evidence>
<dbReference type="Pfam" id="PF00501">
    <property type="entry name" value="AMP-binding"/>
    <property type="match status" value="1"/>
</dbReference>
<dbReference type="EMBL" id="ML992704">
    <property type="protein sequence ID" value="KAF2207335.1"/>
    <property type="molecule type" value="Genomic_DNA"/>
</dbReference>
<dbReference type="Proteomes" id="UP000799539">
    <property type="component" value="Unassembled WGS sequence"/>
</dbReference>
<dbReference type="Pfam" id="PF13193">
    <property type="entry name" value="AMP-binding_C"/>
    <property type="match status" value="1"/>
</dbReference>
<evidence type="ECO:0000313" key="6">
    <source>
        <dbReference type="EMBL" id="KAF2207335.1"/>
    </source>
</evidence>
<keyword evidence="2" id="KW-0436">Ligase</keyword>
<dbReference type="SUPFAM" id="SSF56801">
    <property type="entry name" value="Acetyl-CoA synthetase-like"/>
    <property type="match status" value="1"/>
</dbReference>
<sequence>VALLMPNSPALIIGLLALWADGAAAVPLNPAYTPTELEPLFADLDITKVLILQGDEKTKATLRETSTNQTAIEICLDDLCNGSKQREPSAPNLDNNTALYLHTSGTTGKPKAVPLKHSNLLRGAQNVAETYELDATHRTYLLQVLFHIHGIVAALLAPLTTGGTIIIPPDGAIDASRAWSDFQENECNWVTGTPSILQTLLAAPDPKSGSLDIRFIRSCSSPLLPTVYEALRKRFDCPVIEAYAMTEASHQMCSNRLDDFGSGSVGPESGATKICIWNAGDTALELGEEGEVCVSGENVMGGYDGAGEEVNQKAFWKGTDERGNEKKWFRTGDRGVLSTDGKRRLTLIGRLSEMINRGGEKISPVEVDEAIMLASDDVKEAASFAVSNDFYGQEVEAAVVLKKDVKMDEEQLQDLLGKRLAGFKIPKRIHFCEDKIPKGPTGTIQRKMLSQTFAQADPQKEK</sequence>
<feature type="non-terminal residue" evidence="6">
    <location>
        <position position="462"/>
    </location>
</feature>
<feature type="chain" id="PRO_5025363383" description="AMP-dependent synthetase/ligase domain-containing protein" evidence="3">
    <location>
        <begin position="26"/>
        <end position="462"/>
    </location>
</feature>
<keyword evidence="3" id="KW-0732">Signal</keyword>
<dbReference type="InterPro" id="IPR042099">
    <property type="entry name" value="ANL_N_sf"/>
</dbReference>
<evidence type="ECO:0000256" key="1">
    <source>
        <dbReference type="ARBA" id="ARBA00006432"/>
    </source>
</evidence>
<dbReference type="InterPro" id="IPR000873">
    <property type="entry name" value="AMP-dep_synth/lig_dom"/>
</dbReference>
<dbReference type="InterPro" id="IPR045851">
    <property type="entry name" value="AMP-bd_C_sf"/>
</dbReference>
<feature type="signal peptide" evidence="3">
    <location>
        <begin position="1"/>
        <end position="25"/>
    </location>
</feature>
<evidence type="ECO:0000313" key="7">
    <source>
        <dbReference type="Proteomes" id="UP000799539"/>
    </source>
</evidence>
<dbReference type="GO" id="GO:0031956">
    <property type="term" value="F:medium-chain fatty acid-CoA ligase activity"/>
    <property type="evidence" value="ECO:0007669"/>
    <property type="project" value="TreeGrafter"/>
</dbReference>
<feature type="domain" description="AMP-binding enzyme C-terminal" evidence="5">
    <location>
        <begin position="369"/>
        <end position="442"/>
    </location>
</feature>
<evidence type="ECO:0000259" key="5">
    <source>
        <dbReference type="Pfam" id="PF13193"/>
    </source>
</evidence>
<dbReference type="PROSITE" id="PS00455">
    <property type="entry name" value="AMP_BINDING"/>
    <property type="match status" value="1"/>
</dbReference>
<feature type="non-terminal residue" evidence="6">
    <location>
        <position position="1"/>
    </location>
</feature>
<dbReference type="PANTHER" id="PTHR43201">
    <property type="entry name" value="ACYL-COA SYNTHETASE"/>
    <property type="match status" value="1"/>
</dbReference>
<dbReference type="GO" id="GO:0006631">
    <property type="term" value="P:fatty acid metabolic process"/>
    <property type="evidence" value="ECO:0007669"/>
    <property type="project" value="TreeGrafter"/>
</dbReference>
<feature type="domain" description="AMP-dependent synthetase/ligase" evidence="4">
    <location>
        <begin position="1"/>
        <end position="303"/>
    </location>
</feature>
<dbReference type="OrthoDB" id="3633556at2759"/>
<protein>
    <recommendedName>
        <fullName evidence="8">AMP-dependent synthetase/ligase domain-containing protein</fullName>
    </recommendedName>
</protein>